<organism evidence="3 4">
    <name type="scientific">Setomelanomma holmii</name>
    <dbReference type="NCBI Taxonomy" id="210430"/>
    <lineage>
        <taxon>Eukaryota</taxon>
        <taxon>Fungi</taxon>
        <taxon>Dikarya</taxon>
        <taxon>Ascomycota</taxon>
        <taxon>Pezizomycotina</taxon>
        <taxon>Dothideomycetes</taxon>
        <taxon>Pleosporomycetidae</taxon>
        <taxon>Pleosporales</taxon>
        <taxon>Pleosporineae</taxon>
        <taxon>Phaeosphaeriaceae</taxon>
        <taxon>Setomelanomma</taxon>
    </lineage>
</organism>
<protein>
    <submittedName>
        <fullName evidence="3">Uncharacterized protein</fullName>
    </submittedName>
</protein>
<feature type="region of interest" description="Disordered" evidence="1">
    <location>
        <begin position="28"/>
        <end position="62"/>
    </location>
</feature>
<dbReference type="AlphaFoldDB" id="A0A9P4HK53"/>
<dbReference type="EMBL" id="ML978154">
    <property type="protein sequence ID" value="KAF2036761.1"/>
    <property type="molecule type" value="Genomic_DNA"/>
</dbReference>
<dbReference type="Proteomes" id="UP000799777">
    <property type="component" value="Unassembled WGS sequence"/>
</dbReference>
<comment type="caution">
    <text evidence="3">The sequence shown here is derived from an EMBL/GenBank/DDBJ whole genome shotgun (WGS) entry which is preliminary data.</text>
</comment>
<keyword evidence="2" id="KW-0472">Membrane</keyword>
<sequence>MTLTQHFCVSTAFTSTVYPTILSNSDVRSAASSAPTQTSSRPALSTASSIPEPSGGKMPTDFTAGAAAGGAVGGALIVSLLGWWGHAKRKAKKRRSLLTMGSNEAVTIEPKTSGRISVR</sequence>
<keyword evidence="4" id="KW-1185">Reference proteome</keyword>
<evidence type="ECO:0000256" key="1">
    <source>
        <dbReference type="SAM" id="MobiDB-lite"/>
    </source>
</evidence>
<keyword evidence="2" id="KW-0812">Transmembrane</keyword>
<evidence type="ECO:0000256" key="2">
    <source>
        <dbReference type="SAM" id="Phobius"/>
    </source>
</evidence>
<name>A0A9P4HK53_9PLEO</name>
<gene>
    <name evidence="3" type="ORF">EK21DRAFT_106072</name>
</gene>
<proteinExistence type="predicted"/>
<accession>A0A9P4HK53</accession>
<feature type="transmembrane region" description="Helical" evidence="2">
    <location>
        <begin position="62"/>
        <end position="85"/>
    </location>
</feature>
<feature type="compositionally biased region" description="Low complexity" evidence="1">
    <location>
        <begin position="28"/>
        <end position="43"/>
    </location>
</feature>
<reference evidence="3" key="1">
    <citation type="journal article" date="2020" name="Stud. Mycol.">
        <title>101 Dothideomycetes genomes: a test case for predicting lifestyles and emergence of pathogens.</title>
        <authorList>
            <person name="Haridas S."/>
            <person name="Albert R."/>
            <person name="Binder M."/>
            <person name="Bloem J."/>
            <person name="Labutti K."/>
            <person name="Salamov A."/>
            <person name="Andreopoulos B."/>
            <person name="Baker S."/>
            <person name="Barry K."/>
            <person name="Bills G."/>
            <person name="Bluhm B."/>
            <person name="Cannon C."/>
            <person name="Castanera R."/>
            <person name="Culley D."/>
            <person name="Daum C."/>
            <person name="Ezra D."/>
            <person name="Gonzalez J."/>
            <person name="Henrissat B."/>
            <person name="Kuo A."/>
            <person name="Liang C."/>
            <person name="Lipzen A."/>
            <person name="Lutzoni F."/>
            <person name="Magnuson J."/>
            <person name="Mondo S."/>
            <person name="Nolan M."/>
            <person name="Ohm R."/>
            <person name="Pangilinan J."/>
            <person name="Park H.-J."/>
            <person name="Ramirez L."/>
            <person name="Alfaro M."/>
            <person name="Sun H."/>
            <person name="Tritt A."/>
            <person name="Yoshinaga Y."/>
            <person name="Zwiers L.-H."/>
            <person name="Turgeon B."/>
            <person name="Goodwin S."/>
            <person name="Spatafora J."/>
            <person name="Crous P."/>
            <person name="Grigoriev I."/>
        </authorList>
    </citation>
    <scope>NUCLEOTIDE SEQUENCE</scope>
    <source>
        <strain evidence="3">CBS 110217</strain>
    </source>
</reference>
<evidence type="ECO:0000313" key="4">
    <source>
        <dbReference type="Proteomes" id="UP000799777"/>
    </source>
</evidence>
<evidence type="ECO:0000313" key="3">
    <source>
        <dbReference type="EMBL" id="KAF2036761.1"/>
    </source>
</evidence>
<keyword evidence="2" id="KW-1133">Transmembrane helix</keyword>